<organism evidence="10 11">
    <name type="scientific">Candidatus Endonucleibacter bathymodioli</name>
    <dbReference type="NCBI Taxonomy" id="539814"/>
    <lineage>
        <taxon>Bacteria</taxon>
        <taxon>Pseudomonadati</taxon>
        <taxon>Pseudomonadota</taxon>
        <taxon>Gammaproteobacteria</taxon>
        <taxon>Oceanospirillales</taxon>
        <taxon>Endozoicomonadaceae</taxon>
        <taxon>Candidatus Endonucleibacter</taxon>
    </lineage>
</organism>
<dbReference type="GO" id="GO:0072344">
    <property type="term" value="P:rescue of stalled ribosome"/>
    <property type="evidence" value="ECO:0007669"/>
    <property type="project" value="UniProtKB-UniRule"/>
</dbReference>
<feature type="binding site" evidence="7">
    <location>
        <position position="23"/>
    </location>
    <ligand>
        <name>tRNA</name>
        <dbReference type="ChEBI" id="CHEBI:17843"/>
    </ligand>
</feature>
<evidence type="ECO:0000256" key="2">
    <source>
        <dbReference type="ARBA" id="ARBA00022555"/>
    </source>
</evidence>
<name>A0AA90SME4_9GAMM</name>
<evidence type="ECO:0000256" key="3">
    <source>
        <dbReference type="ARBA" id="ARBA00022801"/>
    </source>
</evidence>
<feature type="active site" description="Proton acceptor" evidence="7">
    <location>
        <position position="28"/>
    </location>
</feature>
<dbReference type="GO" id="GO:0005737">
    <property type="term" value="C:cytoplasm"/>
    <property type="evidence" value="ECO:0007669"/>
    <property type="project" value="UniProtKB-SubCell"/>
</dbReference>
<feature type="site" description="Discriminates between blocked and unblocked aminoacyl-tRNA" evidence="7">
    <location>
        <position position="18"/>
    </location>
</feature>
<evidence type="ECO:0000313" key="10">
    <source>
        <dbReference type="EMBL" id="MDP0588751.1"/>
    </source>
</evidence>
<dbReference type="InterPro" id="IPR018171">
    <property type="entry name" value="Pept_tRNA_hydro_CS"/>
</dbReference>
<dbReference type="Pfam" id="PF01195">
    <property type="entry name" value="Pept_tRNA_hydro"/>
    <property type="match status" value="1"/>
</dbReference>
<dbReference type="InterPro" id="IPR036416">
    <property type="entry name" value="Pept_tRNA_hydro_sf"/>
</dbReference>
<dbReference type="PANTHER" id="PTHR17224">
    <property type="entry name" value="PEPTIDYL-TRNA HYDROLASE"/>
    <property type="match status" value="1"/>
</dbReference>
<comment type="similarity">
    <text evidence="5 7 9">Belongs to the PTH family.</text>
</comment>
<dbReference type="AlphaFoldDB" id="A0AA90SME4"/>
<comment type="function">
    <text evidence="7">Catalyzes the release of premature peptidyl moieties from peptidyl-tRNA molecules trapped in stalled 50S ribosomal subunits, and thus maintains levels of free tRNAs and 50S ribosomes.</text>
</comment>
<dbReference type="NCBIfam" id="TIGR00447">
    <property type="entry name" value="pth"/>
    <property type="match status" value="1"/>
</dbReference>
<evidence type="ECO:0000256" key="4">
    <source>
        <dbReference type="ARBA" id="ARBA00022884"/>
    </source>
</evidence>
<comment type="subcellular location">
    <subcellularLocation>
        <location evidence="7">Cytoplasm</location>
    </subcellularLocation>
</comment>
<evidence type="ECO:0000256" key="5">
    <source>
        <dbReference type="ARBA" id="ARBA00038063"/>
    </source>
</evidence>
<dbReference type="HAMAP" id="MF_00083">
    <property type="entry name" value="Pept_tRNA_hydro_bact"/>
    <property type="match status" value="1"/>
</dbReference>
<keyword evidence="4 7" id="KW-0694">RNA-binding</keyword>
<evidence type="ECO:0000313" key="11">
    <source>
        <dbReference type="Proteomes" id="UP001178148"/>
    </source>
</evidence>
<keyword evidence="7" id="KW-0963">Cytoplasm</keyword>
<keyword evidence="2 7" id="KW-0820">tRNA-binding</keyword>
<feature type="binding site" evidence="7">
    <location>
        <position position="122"/>
    </location>
    <ligand>
        <name>tRNA</name>
        <dbReference type="ChEBI" id="CHEBI:17843"/>
    </ligand>
</feature>
<protein>
    <recommendedName>
        <fullName evidence="6 7">Peptidyl-tRNA hydrolase</fullName>
        <shortName evidence="7">Pth</shortName>
        <ecNumber evidence="1 7">3.1.1.29</ecNumber>
    </recommendedName>
</protein>
<dbReference type="PROSITE" id="PS01196">
    <property type="entry name" value="PEPT_TRNA_HYDROL_2"/>
    <property type="match status" value="1"/>
</dbReference>
<dbReference type="InterPro" id="IPR001328">
    <property type="entry name" value="Pept_tRNA_hydro"/>
</dbReference>
<dbReference type="FunFam" id="3.40.50.1470:FF:000001">
    <property type="entry name" value="Peptidyl-tRNA hydrolase"/>
    <property type="match status" value="1"/>
</dbReference>
<dbReference type="EC" id="3.1.1.29" evidence="1 7"/>
<keyword evidence="3 7" id="KW-0378">Hydrolase</keyword>
<dbReference type="PROSITE" id="PS01195">
    <property type="entry name" value="PEPT_TRNA_HYDROL_1"/>
    <property type="match status" value="1"/>
</dbReference>
<sequence>MTEGVQNHSIQLIVGLGNPGGQYENTRHNAGFWFVEQMARVYGVSLQAEKKFFGYVTKVIVGEQEVRLLTPSTFMNCSGRSVSAISSFFKIPVQSILVVHDELDFPPGIGRFKLGGGHGGHNGLRNIISSLANDRDFQRLRIGIGHPGNSKDVVNYVLQKPSVADRQKMDSMIDEALQVMPDVLSGGWRKAVQQLHNFSG</sequence>
<dbReference type="GO" id="GO:0006515">
    <property type="term" value="P:protein quality control for misfolded or incompletely synthesized proteins"/>
    <property type="evidence" value="ECO:0007669"/>
    <property type="project" value="UniProtKB-UniRule"/>
</dbReference>
<accession>A0AA90SME4</accession>
<feature type="site" description="Stabilizes the basic form of H active site to accept a proton" evidence="7">
    <location>
        <position position="101"/>
    </location>
</feature>
<keyword evidence="11" id="KW-1185">Reference proteome</keyword>
<dbReference type="SUPFAM" id="SSF53178">
    <property type="entry name" value="Peptidyl-tRNA hydrolase-like"/>
    <property type="match status" value="1"/>
</dbReference>
<dbReference type="CDD" id="cd00462">
    <property type="entry name" value="PTH"/>
    <property type="match status" value="1"/>
</dbReference>
<dbReference type="PANTHER" id="PTHR17224:SF1">
    <property type="entry name" value="PEPTIDYL-TRNA HYDROLASE"/>
    <property type="match status" value="1"/>
</dbReference>
<proteinExistence type="inferred from homology"/>
<feature type="binding site" evidence="7">
    <location>
        <position position="76"/>
    </location>
    <ligand>
        <name>tRNA</name>
        <dbReference type="ChEBI" id="CHEBI:17843"/>
    </ligand>
</feature>
<dbReference type="EMBL" id="JASXSV010000007">
    <property type="protein sequence ID" value="MDP0588751.1"/>
    <property type="molecule type" value="Genomic_DNA"/>
</dbReference>
<comment type="function">
    <text evidence="7">Hydrolyzes ribosome-free peptidyl-tRNAs (with 1 or more amino acids incorporated), which drop off the ribosome during protein synthesis, or as a result of ribosome stalling.</text>
</comment>
<comment type="subunit">
    <text evidence="7">Monomer.</text>
</comment>
<evidence type="ECO:0000256" key="6">
    <source>
        <dbReference type="ARBA" id="ARBA00050038"/>
    </source>
</evidence>
<comment type="caution">
    <text evidence="10">The sequence shown here is derived from an EMBL/GenBank/DDBJ whole genome shotgun (WGS) entry which is preliminary data.</text>
</comment>
<dbReference type="Proteomes" id="UP001178148">
    <property type="component" value="Unassembled WGS sequence"/>
</dbReference>
<evidence type="ECO:0000256" key="1">
    <source>
        <dbReference type="ARBA" id="ARBA00013260"/>
    </source>
</evidence>
<reference evidence="10 11" key="1">
    <citation type="journal article" date="2023" name="bioRxiv">
        <title>An intranuclear bacterial parasite of deep-sea mussels expresses apoptosis inhibitors acquired from its host.</title>
        <authorList>
            <person name="Gonzalez Porras M.A."/>
            <person name="Assie A."/>
            <person name="Tietjen M."/>
            <person name="Violette M."/>
            <person name="Kleiner M."/>
            <person name="Gruber-Vodicka H."/>
            <person name="Dubilier N."/>
            <person name="Leisch N."/>
        </authorList>
    </citation>
    <scope>NUCLEOTIDE SEQUENCE [LARGE SCALE GENOMIC DNA]</scope>
    <source>
        <strain evidence="10">IAP13</strain>
    </source>
</reference>
<dbReference type="GO" id="GO:0004045">
    <property type="term" value="F:peptidyl-tRNA hydrolase activity"/>
    <property type="evidence" value="ECO:0007669"/>
    <property type="project" value="UniProtKB-UniRule"/>
</dbReference>
<feature type="binding site" evidence="7">
    <location>
        <position position="74"/>
    </location>
    <ligand>
        <name>tRNA</name>
        <dbReference type="ChEBI" id="CHEBI:17843"/>
    </ligand>
</feature>
<evidence type="ECO:0000256" key="8">
    <source>
        <dbReference type="RuleBase" id="RU000673"/>
    </source>
</evidence>
<dbReference type="Gene3D" id="3.40.50.1470">
    <property type="entry name" value="Peptidyl-tRNA hydrolase"/>
    <property type="match status" value="1"/>
</dbReference>
<evidence type="ECO:0000256" key="7">
    <source>
        <dbReference type="HAMAP-Rule" id="MF_00083"/>
    </source>
</evidence>
<comment type="catalytic activity">
    <reaction evidence="7 8">
        <text>an N-acyl-L-alpha-aminoacyl-tRNA + H2O = an N-acyl-L-amino acid + a tRNA + H(+)</text>
        <dbReference type="Rhea" id="RHEA:54448"/>
        <dbReference type="Rhea" id="RHEA-COMP:10123"/>
        <dbReference type="Rhea" id="RHEA-COMP:13883"/>
        <dbReference type="ChEBI" id="CHEBI:15377"/>
        <dbReference type="ChEBI" id="CHEBI:15378"/>
        <dbReference type="ChEBI" id="CHEBI:59874"/>
        <dbReference type="ChEBI" id="CHEBI:78442"/>
        <dbReference type="ChEBI" id="CHEBI:138191"/>
        <dbReference type="EC" id="3.1.1.29"/>
    </reaction>
</comment>
<evidence type="ECO:0000256" key="9">
    <source>
        <dbReference type="RuleBase" id="RU004320"/>
    </source>
</evidence>
<dbReference type="GO" id="GO:0000049">
    <property type="term" value="F:tRNA binding"/>
    <property type="evidence" value="ECO:0007669"/>
    <property type="project" value="UniProtKB-UniRule"/>
</dbReference>
<gene>
    <name evidence="7 10" type="primary">pth</name>
    <name evidence="10" type="ORF">QS748_05975</name>
</gene>